<dbReference type="RefSeq" id="WP_132745028.1">
    <property type="nucleotide sequence ID" value="NZ_SLXK01000007.1"/>
</dbReference>
<dbReference type="Pfam" id="PF09837">
    <property type="entry name" value="DUF2064"/>
    <property type="match status" value="1"/>
</dbReference>
<gene>
    <name evidence="1" type="ORF">EV207_10730</name>
</gene>
<comment type="caution">
    <text evidence="1">The sequence shown here is derived from an EMBL/GenBank/DDBJ whole genome shotgun (WGS) entry which is preliminary data.</text>
</comment>
<accession>A0A4V2SN59</accession>
<dbReference type="SUPFAM" id="SSF53448">
    <property type="entry name" value="Nucleotide-diphospho-sugar transferases"/>
    <property type="match status" value="1"/>
</dbReference>
<evidence type="ECO:0000313" key="1">
    <source>
        <dbReference type="EMBL" id="TCP29936.1"/>
    </source>
</evidence>
<reference evidence="1 2" key="1">
    <citation type="submission" date="2019-03" db="EMBL/GenBank/DDBJ databases">
        <title>Genomic Encyclopedia of Type Strains, Phase IV (KMG-IV): sequencing the most valuable type-strain genomes for metagenomic binning, comparative biology and taxonomic classification.</title>
        <authorList>
            <person name="Goeker M."/>
        </authorList>
    </citation>
    <scope>NUCLEOTIDE SEQUENCE [LARGE SCALE GENOMIC DNA]</scope>
    <source>
        <strain evidence="1 2">DSM 19377</strain>
    </source>
</reference>
<evidence type="ECO:0008006" key="3">
    <source>
        <dbReference type="Google" id="ProtNLM"/>
    </source>
</evidence>
<organism evidence="1 2">
    <name type="scientific">Scopulibacillus darangshiensis</name>
    <dbReference type="NCBI Taxonomy" id="442528"/>
    <lineage>
        <taxon>Bacteria</taxon>
        <taxon>Bacillati</taxon>
        <taxon>Bacillota</taxon>
        <taxon>Bacilli</taxon>
        <taxon>Bacillales</taxon>
        <taxon>Sporolactobacillaceae</taxon>
        <taxon>Scopulibacillus</taxon>
    </lineage>
</organism>
<dbReference type="OrthoDB" id="9810303at2"/>
<name>A0A4V2SN59_9BACL</name>
<dbReference type="EMBL" id="SLXK01000007">
    <property type="protein sequence ID" value="TCP29936.1"/>
    <property type="molecule type" value="Genomic_DNA"/>
</dbReference>
<dbReference type="Gene3D" id="3.90.550.10">
    <property type="entry name" value="Spore Coat Polysaccharide Biosynthesis Protein SpsA, Chain A"/>
    <property type="match status" value="1"/>
</dbReference>
<protein>
    <recommendedName>
        <fullName evidence="3">Glycosyltransferase A (GT-A) superfamily protein (DUF2064 family)</fullName>
    </recommendedName>
</protein>
<dbReference type="InterPro" id="IPR018641">
    <property type="entry name" value="Trfase_1_rSAM/seldom-assoc"/>
</dbReference>
<dbReference type="PANTHER" id="PTHR36529">
    <property type="entry name" value="SLL1095 PROTEIN"/>
    <property type="match status" value="1"/>
</dbReference>
<dbReference type="PANTHER" id="PTHR36529:SF1">
    <property type="entry name" value="GLYCOSYLTRANSFERASE"/>
    <property type="match status" value="1"/>
</dbReference>
<dbReference type="AlphaFoldDB" id="A0A4V2SN59"/>
<sequence>MAERTNKPAILIMAKAPIPGFCKTRMQPAFTPEQCASLQDALFKDLMALKKELEPRVHVWVSFTPKDSEVYFQAFSSRIFGQKGKDLGERMHHGLAYLLAQSYQPVLVIGTDTPLRKQDIYKAFELLKEDSVVLGPAEDGGYHLLGVTRDFPVLFSDMPWGTNLVLEETERRAARLGLTVRMLDKKRDIDNPDDLRVYEKLTTNHHLDKWKEENLNRLK</sequence>
<dbReference type="NCBIfam" id="TIGR04282">
    <property type="entry name" value="glyco_like_cofC"/>
    <property type="match status" value="1"/>
</dbReference>
<proteinExistence type="predicted"/>
<evidence type="ECO:0000313" key="2">
    <source>
        <dbReference type="Proteomes" id="UP000295416"/>
    </source>
</evidence>
<dbReference type="Proteomes" id="UP000295416">
    <property type="component" value="Unassembled WGS sequence"/>
</dbReference>
<keyword evidence="2" id="KW-1185">Reference proteome</keyword>
<dbReference type="InterPro" id="IPR029044">
    <property type="entry name" value="Nucleotide-diphossugar_trans"/>
</dbReference>